<evidence type="ECO:0000259" key="2">
    <source>
        <dbReference type="Pfam" id="PF14111"/>
    </source>
</evidence>
<feature type="region of interest" description="Disordered" evidence="1">
    <location>
        <begin position="303"/>
        <end position="341"/>
    </location>
</feature>
<name>A0A397ZCP7_BRACM</name>
<evidence type="ECO:0000313" key="4">
    <source>
        <dbReference type="Proteomes" id="UP000264353"/>
    </source>
</evidence>
<gene>
    <name evidence="3" type="ORF">BRARA_E01789</name>
</gene>
<dbReference type="InterPro" id="IPR040256">
    <property type="entry name" value="At4g02000-like"/>
</dbReference>
<organism evidence="3 4">
    <name type="scientific">Brassica campestris</name>
    <name type="common">Field mustard</name>
    <dbReference type="NCBI Taxonomy" id="3711"/>
    <lineage>
        <taxon>Eukaryota</taxon>
        <taxon>Viridiplantae</taxon>
        <taxon>Streptophyta</taxon>
        <taxon>Embryophyta</taxon>
        <taxon>Tracheophyta</taxon>
        <taxon>Spermatophyta</taxon>
        <taxon>Magnoliopsida</taxon>
        <taxon>eudicotyledons</taxon>
        <taxon>Gunneridae</taxon>
        <taxon>Pentapetalae</taxon>
        <taxon>rosids</taxon>
        <taxon>malvids</taxon>
        <taxon>Brassicales</taxon>
        <taxon>Brassicaceae</taxon>
        <taxon>Brassiceae</taxon>
        <taxon>Brassica</taxon>
    </lineage>
</organism>
<dbReference type="EMBL" id="CM010632">
    <property type="protein sequence ID" value="RID62738.1"/>
    <property type="molecule type" value="Genomic_DNA"/>
</dbReference>
<dbReference type="Proteomes" id="UP000264353">
    <property type="component" value="Chromosome A5"/>
</dbReference>
<feature type="domain" description="DUF4283" evidence="2">
    <location>
        <begin position="92"/>
        <end position="162"/>
    </location>
</feature>
<proteinExistence type="predicted"/>
<dbReference type="Pfam" id="PF14111">
    <property type="entry name" value="DUF4283"/>
    <property type="match status" value="1"/>
</dbReference>
<sequence>MVSLVSDSLIPSPPLESTKLSDKEVKVLDYQIEVKLQIPSTPAAIPAPSAPTYAERFKASLRNLRKISDPTYLEDGTPVVQAPPAILLQASEMWKDHLVAQFHGRRPHPTKIIADLNPVWGKHGNITVRTLSSTSCLIYIPSVQTRDWVLQVGYWQVDHCGFSVYKCVVASAIGEPLHTEKSRLDPYHFGDTKVKIEITLENDPPKLVEVRDVQGNAVRIRVEYPSLPPKCLNCEKFGHLINRCLQPLVKRKKPQVQQTPKQDRMVSTSTKINLISGQLDDQPPEKVEIVEIEDQVQACEVAYEDQKKSKKKKKKSKKKGNPSPPDTALASNMHAPSLVGV</sequence>
<protein>
    <recommendedName>
        <fullName evidence="2">DUF4283 domain-containing protein</fullName>
    </recommendedName>
</protein>
<reference evidence="3 4" key="1">
    <citation type="submission" date="2018-06" db="EMBL/GenBank/DDBJ databases">
        <title>WGS assembly of Brassica rapa FPsc.</title>
        <authorList>
            <person name="Bowman J."/>
            <person name="Kohchi T."/>
            <person name="Yamato K."/>
            <person name="Jenkins J."/>
            <person name="Shu S."/>
            <person name="Ishizaki K."/>
            <person name="Yamaoka S."/>
            <person name="Nishihama R."/>
            <person name="Nakamura Y."/>
            <person name="Berger F."/>
            <person name="Adam C."/>
            <person name="Aki S."/>
            <person name="Althoff F."/>
            <person name="Araki T."/>
            <person name="Arteaga-Vazquez M."/>
            <person name="Balasubrmanian S."/>
            <person name="Bauer D."/>
            <person name="Boehm C."/>
            <person name="Briginshaw L."/>
            <person name="Caballero-Perez J."/>
            <person name="Catarino B."/>
            <person name="Chen F."/>
            <person name="Chiyoda S."/>
            <person name="Chovatia M."/>
            <person name="Davies K."/>
            <person name="Delmans M."/>
            <person name="Demura T."/>
            <person name="Dierschke T."/>
            <person name="Dolan L."/>
            <person name="Dorantes-Acosta A."/>
            <person name="Eklund D."/>
            <person name="Florent S."/>
            <person name="Flores-Sandoval E."/>
            <person name="Fujiyama A."/>
            <person name="Fukuzawa H."/>
            <person name="Galik B."/>
            <person name="Grimanelli D."/>
            <person name="Grimwood J."/>
            <person name="Grossniklaus U."/>
            <person name="Hamada T."/>
            <person name="Haseloff J."/>
            <person name="Hetherington A."/>
            <person name="Higo A."/>
            <person name="Hirakawa Y."/>
            <person name="Hundley H."/>
            <person name="Ikeda Y."/>
            <person name="Inoue K."/>
            <person name="Inoue S."/>
            <person name="Ishida S."/>
            <person name="Jia Q."/>
            <person name="Kakita M."/>
            <person name="Kanazawa T."/>
            <person name="Kawai Y."/>
            <person name="Kawashima T."/>
            <person name="Kennedy M."/>
            <person name="Kinose K."/>
            <person name="Kinoshita T."/>
            <person name="Kohara Y."/>
            <person name="Koide E."/>
            <person name="Komatsu K."/>
            <person name="Kopischke S."/>
            <person name="Kubo M."/>
            <person name="Kyozuka J."/>
            <person name="Lagercrantz U."/>
            <person name="Lin S."/>
            <person name="Lindquist E."/>
            <person name="Lipzen A."/>
            <person name="Lu C."/>
            <person name="Luna E."/>
            <person name="Martienssen R."/>
            <person name="Minamino N."/>
            <person name="Mizutani M."/>
            <person name="Mizutani M."/>
            <person name="Mochizuki N."/>
            <person name="Monte I."/>
            <person name="Mosher R."/>
            <person name="Nagasaki H."/>
            <person name="Nakagami H."/>
            <person name="Naramoto S."/>
            <person name="Nishitani K."/>
            <person name="Ohtani M."/>
            <person name="Okamoto T."/>
            <person name="Okumura M."/>
            <person name="Phillips J."/>
            <person name="Pollak B."/>
            <person name="Reinders A."/>
            <person name="Roevekamp M."/>
            <person name="Sano R."/>
            <person name="Sawa S."/>
            <person name="Schmid M."/>
            <person name="Shirakawa M."/>
            <person name="Solano R."/>
            <person name="Spunde A."/>
            <person name="Suetsugu N."/>
            <person name="Sugano S."/>
            <person name="Sugiyama A."/>
            <person name="Sun R."/>
            <person name="Suzuki Y."/>
            <person name="Takenaka M."/>
            <person name="Takezawa D."/>
            <person name="Tomogane H."/>
            <person name="Tsuzuki M."/>
            <person name="Ueda T."/>
            <person name="Umeda M."/>
            <person name="Ward J."/>
            <person name="Watanabe Y."/>
            <person name="Yazaki K."/>
            <person name="Yokoyama R."/>
            <person name="Yoshitake Y."/>
            <person name="Yotsui I."/>
            <person name="Zachgo S."/>
            <person name="Schmutz J."/>
        </authorList>
    </citation>
    <scope>NUCLEOTIDE SEQUENCE [LARGE SCALE GENOMIC DNA]</scope>
    <source>
        <strain evidence="4">cv. B-3</strain>
    </source>
</reference>
<feature type="non-terminal residue" evidence="3">
    <location>
        <position position="341"/>
    </location>
</feature>
<dbReference type="InterPro" id="IPR025558">
    <property type="entry name" value="DUF4283"/>
</dbReference>
<dbReference type="PANTHER" id="PTHR31286">
    <property type="entry name" value="GLYCINE-RICH CELL WALL STRUCTURAL PROTEIN 1.8-LIKE"/>
    <property type="match status" value="1"/>
</dbReference>
<evidence type="ECO:0000313" key="3">
    <source>
        <dbReference type="EMBL" id="RID62738.1"/>
    </source>
</evidence>
<accession>A0A397ZCP7</accession>
<evidence type="ECO:0000256" key="1">
    <source>
        <dbReference type="SAM" id="MobiDB-lite"/>
    </source>
</evidence>
<dbReference type="AlphaFoldDB" id="A0A397ZCP7"/>
<feature type="compositionally biased region" description="Basic residues" evidence="1">
    <location>
        <begin position="308"/>
        <end position="320"/>
    </location>
</feature>
<dbReference type="PANTHER" id="PTHR31286:SF181">
    <property type="entry name" value="ZINC KNUCKLE (CCHC-TYPE) FAMILY PROTEIN"/>
    <property type="match status" value="1"/>
</dbReference>